<dbReference type="SMART" id="SM00202">
    <property type="entry name" value="SR"/>
    <property type="match status" value="4"/>
</dbReference>
<gene>
    <name evidence="6" type="ORF">MAR_016249</name>
</gene>
<dbReference type="Pfam" id="PF00087">
    <property type="entry name" value="Toxin_TOLIP"/>
    <property type="match status" value="1"/>
</dbReference>
<feature type="domain" description="SRCR" evidence="4">
    <location>
        <begin position="643"/>
        <end position="747"/>
    </location>
</feature>
<dbReference type="EMBL" id="CP111023">
    <property type="protein sequence ID" value="WAR22275.1"/>
    <property type="molecule type" value="Genomic_DNA"/>
</dbReference>
<protein>
    <submittedName>
        <fullName evidence="6">DMBT1-like protein</fullName>
    </submittedName>
</protein>
<name>A0ABY7FJL6_MYAAR</name>
<feature type="chain" id="PRO_5047116034" evidence="3">
    <location>
        <begin position="19"/>
        <end position="748"/>
    </location>
</feature>
<dbReference type="InterPro" id="IPR045860">
    <property type="entry name" value="Snake_toxin-like_sf"/>
</dbReference>
<dbReference type="Proteomes" id="UP001164746">
    <property type="component" value="Chromosome 12"/>
</dbReference>
<dbReference type="InterPro" id="IPR003582">
    <property type="entry name" value="ShKT_dom"/>
</dbReference>
<dbReference type="InterPro" id="IPR035076">
    <property type="entry name" value="Toxin/TOLIP"/>
</dbReference>
<keyword evidence="1 2" id="KW-1015">Disulfide bond</keyword>
<dbReference type="PANTHER" id="PTHR48071:SF18">
    <property type="entry name" value="DELETED IN MALIGNANT BRAIN TUMORS 1 PROTEIN-RELATED"/>
    <property type="match status" value="1"/>
</dbReference>
<dbReference type="PANTHER" id="PTHR48071">
    <property type="entry name" value="SRCR DOMAIN-CONTAINING PROTEIN"/>
    <property type="match status" value="1"/>
</dbReference>
<dbReference type="InterPro" id="IPR001190">
    <property type="entry name" value="SRCR"/>
</dbReference>
<dbReference type="PRINTS" id="PR00258">
    <property type="entry name" value="SPERACTRCPTR"/>
</dbReference>
<dbReference type="Gene3D" id="2.20.100.10">
    <property type="entry name" value="Thrombospondin type-1 (TSP1) repeat"/>
    <property type="match status" value="3"/>
</dbReference>
<evidence type="ECO:0000313" key="6">
    <source>
        <dbReference type="EMBL" id="WAR22275.1"/>
    </source>
</evidence>
<dbReference type="InterPro" id="IPR000884">
    <property type="entry name" value="TSP1_rpt"/>
</dbReference>
<evidence type="ECO:0000313" key="7">
    <source>
        <dbReference type="Proteomes" id="UP001164746"/>
    </source>
</evidence>
<evidence type="ECO:0000259" key="4">
    <source>
        <dbReference type="PROSITE" id="PS50287"/>
    </source>
</evidence>
<feature type="disulfide bond" evidence="2">
    <location>
        <begin position="504"/>
        <end position="514"/>
    </location>
</feature>
<keyword evidence="7" id="KW-1185">Reference proteome</keyword>
<dbReference type="Gene3D" id="3.10.250.10">
    <property type="entry name" value="SRCR-like domain"/>
    <property type="match status" value="4"/>
</dbReference>
<dbReference type="SUPFAM" id="SSF56487">
    <property type="entry name" value="SRCR-like"/>
    <property type="match status" value="4"/>
</dbReference>
<sequence length="748" mass="78891">MTIDVILAIIWMDVGALALQCYSCQGTNDTSQCQTTTTCNSSETCFTNKSSRASGNMVTMGCASLQVCSSSVHHGGGALVGRAVLGDCHECCSRNLCNKALCNHLDPSVCVDDEATDCARLQSLFDICNGDAEKAASICPKFCNLCTYTNGQWSEWSSWSSCSITCGEMTLTRSRSCTNPAPSPRGKPCVGSPADHKQCVLEKCPVFGNVILFALVHGGWSGWVGWGTCSATCGVGIQHRERSCTNPAPSRFGDHCFGDSTDDRVCVIRPCHNGHWSIWDDWSQCTVPCGGGYKQRHRSCNNPSPSQLGQVCIGNGAVRLSGSGSGRVEIYLNRTWGTICDDSFDNEDAQVICFMLGYSRSMFVYNVRSGAVAKGNAYFGQGLSSMPILLDDLGCSGSENNVLSCSHRLKGHADCGHGEDAGVICPTNGAVTLSGSSSNKYQGRVEIYMNDTWGTVCDNSFDNEDALVVCRMLGISSPGAVAKRSAHFGQGSSSMPILLDEIGCSGSESSVLSCSHRPLGQNTCGHGEDAGVICTTVMLSGTNSSSLQGRVEIYLNNKWGTICDDSFDNEDAQVVCRMLGLPSSGAVAKGNAYFGQGLSSMPILLDDLGCSGSESSVLSCSHRPIGHADCGHGEDAGVICPTMRLSGTNSSSVQGRVEIFLNNEWGTICDDSFDNEDAQVICRMLGLPSSGAVAIGNAYFGQGLSNMPILLDDLGCSGSESSVLSCSHRPIGHADCGHGEDAGVICPH</sequence>
<comment type="caution">
    <text evidence="2">Lacks conserved residue(s) required for the propagation of feature annotation.</text>
</comment>
<feature type="non-terminal residue" evidence="6">
    <location>
        <position position="748"/>
    </location>
</feature>
<dbReference type="PROSITE" id="PS51670">
    <property type="entry name" value="SHKT"/>
    <property type="match status" value="1"/>
</dbReference>
<dbReference type="SMART" id="SM00209">
    <property type="entry name" value="TSP1"/>
    <property type="match status" value="3"/>
</dbReference>
<feature type="domain" description="SRCR" evidence="4">
    <location>
        <begin position="537"/>
        <end position="641"/>
    </location>
</feature>
<keyword evidence="3" id="KW-0732">Signal</keyword>
<dbReference type="Pfam" id="PF00530">
    <property type="entry name" value="SRCR"/>
    <property type="match status" value="4"/>
</dbReference>
<dbReference type="PROSITE" id="PS00420">
    <property type="entry name" value="SRCR_1"/>
    <property type="match status" value="2"/>
</dbReference>
<dbReference type="SUPFAM" id="SSF57302">
    <property type="entry name" value="Snake toxin-like"/>
    <property type="match status" value="1"/>
</dbReference>
<feature type="domain" description="ShKT" evidence="5">
    <location>
        <begin position="110"/>
        <end position="146"/>
    </location>
</feature>
<feature type="domain" description="SRCR" evidence="4">
    <location>
        <begin position="311"/>
        <end position="426"/>
    </location>
</feature>
<dbReference type="SUPFAM" id="SSF82895">
    <property type="entry name" value="TSP-1 type 1 repeat"/>
    <property type="match status" value="3"/>
</dbReference>
<reference evidence="6" key="1">
    <citation type="submission" date="2022-11" db="EMBL/GenBank/DDBJ databases">
        <title>Centuries of genome instability and evolution in soft-shell clam transmissible cancer (bioRxiv).</title>
        <authorList>
            <person name="Hart S.F.M."/>
            <person name="Yonemitsu M.A."/>
            <person name="Giersch R.M."/>
            <person name="Beal B.F."/>
            <person name="Arriagada G."/>
            <person name="Davis B.W."/>
            <person name="Ostrander E.A."/>
            <person name="Goff S.P."/>
            <person name="Metzger M.J."/>
        </authorList>
    </citation>
    <scope>NUCLEOTIDE SEQUENCE</scope>
    <source>
        <strain evidence="6">MELC-2E11</strain>
        <tissue evidence="6">Siphon/mantle</tissue>
    </source>
</reference>
<dbReference type="Gene3D" id="2.10.60.10">
    <property type="entry name" value="CD59"/>
    <property type="match status" value="1"/>
</dbReference>
<feature type="disulfide bond" evidence="2">
    <location>
        <begin position="716"/>
        <end position="726"/>
    </location>
</feature>
<organism evidence="6 7">
    <name type="scientific">Mya arenaria</name>
    <name type="common">Soft-shell clam</name>
    <dbReference type="NCBI Taxonomy" id="6604"/>
    <lineage>
        <taxon>Eukaryota</taxon>
        <taxon>Metazoa</taxon>
        <taxon>Spiralia</taxon>
        <taxon>Lophotrochozoa</taxon>
        <taxon>Mollusca</taxon>
        <taxon>Bivalvia</taxon>
        <taxon>Autobranchia</taxon>
        <taxon>Heteroconchia</taxon>
        <taxon>Euheterodonta</taxon>
        <taxon>Imparidentia</taxon>
        <taxon>Neoheterodontei</taxon>
        <taxon>Myida</taxon>
        <taxon>Myoidea</taxon>
        <taxon>Myidae</taxon>
        <taxon>Mya</taxon>
    </lineage>
</organism>
<feature type="domain" description="SRCR" evidence="4">
    <location>
        <begin position="431"/>
        <end position="535"/>
    </location>
</feature>
<feature type="signal peptide" evidence="3">
    <location>
        <begin position="1"/>
        <end position="18"/>
    </location>
</feature>
<dbReference type="PRINTS" id="PR01705">
    <property type="entry name" value="TSP1REPEAT"/>
</dbReference>
<dbReference type="PROSITE" id="PS50092">
    <property type="entry name" value="TSP1"/>
    <property type="match status" value="3"/>
</dbReference>
<dbReference type="InterPro" id="IPR036383">
    <property type="entry name" value="TSP1_rpt_sf"/>
</dbReference>
<evidence type="ECO:0000256" key="1">
    <source>
        <dbReference type="ARBA" id="ARBA00023157"/>
    </source>
</evidence>
<feature type="disulfide bond" evidence="2">
    <location>
        <begin position="610"/>
        <end position="620"/>
    </location>
</feature>
<dbReference type="Pfam" id="PF00090">
    <property type="entry name" value="TSP_1"/>
    <property type="match status" value="3"/>
</dbReference>
<accession>A0ABY7FJL6</accession>
<dbReference type="InterPro" id="IPR036772">
    <property type="entry name" value="SRCR-like_dom_sf"/>
</dbReference>
<feature type="disulfide bond" evidence="2">
    <location>
        <begin position="395"/>
        <end position="405"/>
    </location>
</feature>
<proteinExistence type="predicted"/>
<evidence type="ECO:0000256" key="2">
    <source>
        <dbReference type="PROSITE-ProRule" id="PRU00196"/>
    </source>
</evidence>
<evidence type="ECO:0000259" key="5">
    <source>
        <dbReference type="PROSITE" id="PS51670"/>
    </source>
</evidence>
<evidence type="ECO:0000256" key="3">
    <source>
        <dbReference type="SAM" id="SignalP"/>
    </source>
</evidence>
<dbReference type="PROSITE" id="PS50287">
    <property type="entry name" value="SRCR_2"/>
    <property type="match status" value="4"/>
</dbReference>